<evidence type="ECO:0000256" key="4">
    <source>
        <dbReference type="ARBA" id="ARBA00022741"/>
    </source>
</evidence>
<evidence type="ECO:0000256" key="5">
    <source>
        <dbReference type="ARBA" id="ARBA00022777"/>
    </source>
</evidence>
<dbReference type="PANTHER" id="PTHR47634:SF9">
    <property type="entry name" value="PROTEIN KINASE DOMAIN-CONTAINING PROTEIN-RELATED"/>
    <property type="match status" value="1"/>
</dbReference>
<protein>
    <recommendedName>
        <fullName evidence="1">non-specific serine/threonine protein kinase</fullName>
        <ecNumber evidence="1">2.7.11.1</ecNumber>
    </recommendedName>
</protein>
<feature type="compositionally biased region" description="Polar residues" evidence="10">
    <location>
        <begin position="282"/>
        <end position="300"/>
    </location>
</feature>
<evidence type="ECO:0000256" key="6">
    <source>
        <dbReference type="ARBA" id="ARBA00022840"/>
    </source>
</evidence>
<evidence type="ECO:0000256" key="7">
    <source>
        <dbReference type="ARBA" id="ARBA00047899"/>
    </source>
</evidence>
<dbReference type="AlphaFoldDB" id="A0AAD4HYB4"/>
<evidence type="ECO:0000256" key="2">
    <source>
        <dbReference type="ARBA" id="ARBA00022527"/>
    </source>
</evidence>
<feature type="compositionally biased region" description="Basic and acidic residues" evidence="10">
    <location>
        <begin position="263"/>
        <end position="272"/>
    </location>
</feature>
<evidence type="ECO:0000256" key="10">
    <source>
        <dbReference type="SAM" id="MobiDB-lite"/>
    </source>
</evidence>
<dbReference type="SUPFAM" id="SSF56112">
    <property type="entry name" value="Protein kinase-like (PK-like)"/>
    <property type="match status" value="1"/>
</dbReference>
<feature type="compositionally biased region" description="Low complexity" evidence="10">
    <location>
        <begin position="58"/>
        <end position="72"/>
    </location>
</feature>
<reference evidence="12" key="1">
    <citation type="submission" date="2023-02" db="EMBL/GenBank/DDBJ databases">
        <authorList>
            <person name="Palmer J.M."/>
        </authorList>
    </citation>
    <scope>NUCLEOTIDE SEQUENCE</scope>
    <source>
        <strain evidence="12">FW57</strain>
    </source>
</reference>
<dbReference type="CDD" id="cd14136">
    <property type="entry name" value="STKc_SRPK"/>
    <property type="match status" value="1"/>
</dbReference>
<feature type="binding site" evidence="9">
    <location>
        <position position="135"/>
    </location>
    <ligand>
        <name>ATP</name>
        <dbReference type="ChEBI" id="CHEBI:30616"/>
    </ligand>
</feature>
<keyword evidence="6 9" id="KW-0067">ATP-binding</keyword>
<dbReference type="FunFam" id="3.30.200.20:FF:000076">
    <property type="entry name" value="CMGC/SRPK protein kinase"/>
    <property type="match status" value="1"/>
</dbReference>
<dbReference type="EC" id="2.7.11.1" evidence="1"/>
<evidence type="ECO:0000256" key="9">
    <source>
        <dbReference type="PROSITE-ProRule" id="PRU10141"/>
    </source>
</evidence>
<dbReference type="EMBL" id="JAHCVI010000001">
    <property type="protein sequence ID" value="KAG7291949.1"/>
    <property type="molecule type" value="Genomic_DNA"/>
</dbReference>
<dbReference type="PROSITE" id="PS50011">
    <property type="entry name" value="PROTEIN_KINASE_DOM"/>
    <property type="match status" value="1"/>
</dbReference>
<dbReference type="GO" id="GO:0005737">
    <property type="term" value="C:cytoplasm"/>
    <property type="evidence" value="ECO:0007669"/>
    <property type="project" value="TreeGrafter"/>
</dbReference>
<dbReference type="InterPro" id="IPR000719">
    <property type="entry name" value="Prot_kinase_dom"/>
</dbReference>
<feature type="domain" description="Protein kinase" evidence="11">
    <location>
        <begin position="106"/>
        <end position="560"/>
    </location>
</feature>
<dbReference type="PANTHER" id="PTHR47634">
    <property type="entry name" value="PROTEIN KINASE DOMAIN-CONTAINING PROTEIN-RELATED"/>
    <property type="match status" value="1"/>
</dbReference>
<evidence type="ECO:0000256" key="8">
    <source>
        <dbReference type="ARBA" id="ARBA00048679"/>
    </source>
</evidence>
<accession>A0AAD4HYB4</accession>
<proteinExistence type="predicted"/>
<keyword evidence="5" id="KW-0418">Kinase</keyword>
<dbReference type="InterPro" id="IPR051334">
    <property type="entry name" value="SRPK"/>
</dbReference>
<dbReference type="FunFam" id="1.10.510.10:FF:000409">
    <property type="entry name" value="CMGC/SRPK protein kinase"/>
    <property type="match status" value="1"/>
</dbReference>
<feature type="region of interest" description="Disordered" evidence="10">
    <location>
        <begin position="1"/>
        <end position="88"/>
    </location>
</feature>
<organism evidence="12 13">
    <name type="scientific">Staphylotrichum longicolle</name>
    <dbReference type="NCBI Taxonomy" id="669026"/>
    <lineage>
        <taxon>Eukaryota</taxon>
        <taxon>Fungi</taxon>
        <taxon>Dikarya</taxon>
        <taxon>Ascomycota</taxon>
        <taxon>Pezizomycotina</taxon>
        <taxon>Sordariomycetes</taxon>
        <taxon>Sordariomycetidae</taxon>
        <taxon>Sordariales</taxon>
        <taxon>Chaetomiaceae</taxon>
        <taxon>Staphylotrichum</taxon>
    </lineage>
</organism>
<feature type="compositionally biased region" description="Basic and acidic residues" evidence="10">
    <location>
        <begin position="1"/>
        <end position="11"/>
    </location>
</feature>
<feature type="region of interest" description="Disordered" evidence="10">
    <location>
        <begin position="329"/>
        <end position="363"/>
    </location>
</feature>
<dbReference type="InterPro" id="IPR008271">
    <property type="entry name" value="Ser/Thr_kinase_AS"/>
</dbReference>
<sequence>MNGAQHTKDTLAQKPPQGATAPAASANGSNNSTINKKRKKDGLKPIITTEGPGAAHLASAMTHSPTSSSSPEDAAENTADEEDSEDYCKGGYHPVTIGEKFKDGKYTVVRKLGWGHFSTVWLSKDNTTGKHVALKVVRSAAHYTETAIDEIKLLNKIVQANPNHPGRKHVVSLLDSFEHKGPNGTHVCMVFEVLGENLLGLIKKWNHRGIPMPLVKQITKQVLLGLDYLHRECGIIHTDLKPENVLIEIGDVEQIVKRVVKTEPNDKADSNRNGRRRRRTLITGSQPLPSPLNASFNTNSLFPSPGSHSLGQMLHEGKPVYLCHALPPTDRCSTGNKSKEPSPKPGTDNTEENQKQREKTADLLTREVSGISLDKAATPLSTTGEKRKADDMQACDIISVKIADLGNACWVNHHFTNDIQTRQYRSPEVILGAKWGASTDVWSMAAMVFELITGDYLFDPQSGTKYGKDDDHIAQIIELLGPFPKSLCLSGKWSQEIFNRKGELRNIHRLRHWALPDVLREKYHFKEDEAKRIADFLVPMLELMPEKRANAGGMAGHGWLEDTPGMKGVKIDKVEVGSRGEGIDGWASEVRKR</sequence>
<feature type="compositionally biased region" description="Low complexity" evidence="10">
    <location>
        <begin position="15"/>
        <end position="33"/>
    </location>
</feature>
<dbReference type="Gene3D" id="3.30.200.20">
    <property type="entry name" value="Phosphorylase Kinase, domain 1"/>
    <property type="match status" value="1"/>
</dbReference>
<dbReference type="GO" id="GO:0050684">
    <property type="term" value="P:regulation of mRNA processing"/>
    <property type="evidence" value="ECO:0007669"/>
    <property type="project" value="TreeGrafter"/>
</dbReference>
<comment type="caution">
    <text evidence="12">The sequence shown here is derived from an EMBL/GenBank/DDBJ whole genome shotgun (WGS) entry which is preliminary data.</text>
</comment>
<comment type="catalytic activity">
    <reaction evidence="8">
        <text>L-seryl-[protein] + ATP = O-phospho-L-seryl-[protein] + ADP + H(+)</text>
        <dbReference type="Rhea" id="RHEA:17989"/>
        <dbReference type="Rhea" id="RHEA-COMP:9863"/>
        <dbReference type="Rhea" id="RHEA-COMP:11604"/>
        <dbReference type="ChEBI" id="CHEBI:15378"/>
        <dbReference type="ChEBI" id="CHEBI:29999"/>
        <dbReference type="ChEBI" id="CHEBI:30616"/>
        <dbReference type="ChEBI" id="CHEBI:83421"/>
        <dbReference type="ChEBI" id="CHEBI:456216"/>
        <dbReference type="EC" id="2.7.11.1"/>
    </reaction>
</comment>
<dbReference type="SMART" id="SM00220">
    <property type="entry name" value="S_TKc"/>
    <property type="match status" value="1"/>
</dbReference>
<evidence type="ECO:0000259" key="11">
    <source>
        <dbReference type="PROSITE" id="PS50011"/>
    </source>
</evidence>
<dbReference type="GO" id="GO:0004674">
    <property type="term" value="F:protein serine/threonine kinase activity"/>
    <property type="evidence" value="ECO:0007669"/>
    <property type="project" value="UniProtKB-KW"/>
</dbReference>
<dbReference type="Pfam" id="PF00069">
    <property type="entry name" value="Pkinase"/>
    <property type="match status" value="2"/>
</dbReference>
<feature type="compositionally biased region" description="Acidic residues" evidence="10">
    <location>
        <begin position="73"/>
        <end position="85"/>
    </location>
</feature>
<evidence type="ECO:0000256" key="3">
    <source>
        <dbReference type="ARBA" id="ARBA00022679"/>
    </source>
</evidence>
<name>A0AAD4HYB4_9PEZI</name>
<keyword evidence="4 9" id="KW-0547">Nucleotide-binding</keyword>
<evidence type="ECO:0000313" key="12">
    <source>
        <dbReference type="EMBL" id="KAG7291949.1"/>
    </source>
</evidence>
<dbReference type="Gene3D" id="1.10.510.10">
    <property type="entry name" value="Transferase(Phosphotransferase) domain 1"/>
    <property type="match status" value="1"/>
</dbReference>
<evidence type="ECO:0000313" key="13">
    <source>
        <dbReference type="Proteomes" id="UP001197093"/>
    </source>
</evidence>
<keyword evidence="13" id="KW-1185">Reference proteome</keyword>
<dbReference type="InterPro" id="IPR017441">
    <property type="entry name" value="Protein_kinase_ATP_BS"/>
</dbReference>
<dbReference type="GO" id="GO:0005524">
    <property type="term" value="F:ATP binding"/>
    <property type="evidence" value="ECO:0007669"/>
    <property type="project" value="UniProtKB-UniRule"/>
</dbReference>
<gene>
    <name evidence="12" type="ORF">NEMBOFW57_001978</name>
</gene>
<evidence type="ECO:0000256" key="1">
    <source>
        <dbReference type="ARBA" id="ARBA00012513"/>
    </source>
</evidence>
<feature type="region of interest" description="Disordered" evidence="10">
    <location>
        <begin position="263"/>
        <end position="300"/>
    </location>
</feature>
<keyword evidence="3" id="KW-0808">Transferase</keyword>
<dbReference type="InterPro" id="IPR011009">
    <property type="entry name" value="Kinase-like_dom_sf"/>
</dbReference>
<dbReference type="PROSITE" id="PS00108">
    <property type="entry name" value="PROTEIN_KINASE_ST"/>
    <property type="match status" value="1"/>
</dbReference>
<dbReference type="PROSITE" id="PS00107">
    <property type="entry name" value="PROTEIN_KINASE_ATP"/>
    <property type="match status" value="1"/>
</dbReference>
<keyword evidence="2" id="KW-0723">Serine/threonine-protein kinase</keyword>
<comment type="catalytic activity">
    <reaction evidence="7">
        <text>L-threonyl-[protein] + ATP = O-phospho-L-threonyl-[protein] + ADP + H(+)</text>
        <dbReference type="Rhea" id="RHEA:46608"/>
        <dbReference type="Rhea" id="RHEA-COMP:11060"/>
        <dbReference type="Rhea" id="RHEA-COMP:11605"/>
        <dbReference type="ChEBI" id="CHEBI:15378"/>
        <dbReference type="ChEBI" id="CHEBI:30013"/>
        <dbReference type="ChEBI" id="CHEBI:30616"/>
        <dbReference type="ChEBI" id="CHEBI:61977"/>
        <dbReference type="ChEBI" id="CHEBI:456216"/>
        <dbReference type="EC" id="2.7.11.1"/>
    </reaction>
</comment>
<dbReference type="GO" id="GO:0005634">
    <property type="term" value="C:nucleus"/>
    <property type="evidence" value="ECO:0007669"/>
    <property type="project" value="TreeGrafter"/>
</dbReference>
<feature type="compositionally biased region" description="Basic and acidic residues" evidence="10">
    <location>
        <begin position="352"/>
        <end position="363"/>
    </location>
</feature>
<dbReference type="GO" id="GO:0000245">
    <property type="term" value="P:spliceosomal complex assembly"/>
    <property type="evidence" value="ECO:0007669"/>
    <property type="project" value="TreeGrafter"/>
</dbReference>
<dbReference type="Proteomes" id="UP001197093">
    <property type="component" value="Unassembled WGS sequence"/>
</dbReference>